<keyword evidence="3" id="KW-1185">Reference proteome</keyword>
<evidence type="ECO:0000256" key="1">
    <source>
        <dbReference type="SAM" id="SignalP"/>
    </source>
</evidence>
<accession>A0A4R0Z1R0</accession>
<evidence type="ECO:0000313" key="2">
    <source>
        <dbReference type="EMBL" id="TCI13739.1"/>
    </source>
</evidence>
<evidence type="ECO:0000313" key="3">
    <source>
        <dbReference type="Proteomes" id="UP000291822"/>
    </source>
</evidence>
<reference evidence="2 3" key="1">
    <citation type="submission" date="2019-02" db="EMBL/GenBank/DDBJ databases">
        <title>Dyella amyloliquefaciens sp. nov., isolated from forest soil.</title>
        <authorList>
            <person name="Gao Z.-H."/>
            <person name="Qiu L.-H."/>
        </authorList>
    </citation>
    <scope>NUCLEOTIDE SEQUENCE [LARGE SCALE GENOMIC DNA]</scope>
    <source>
        <strain evidence="2 3">KACC 12747</strain>
    </source>
</reference>
<dbReference type="EMBL" id="SJTG01000001">
    <property type="protein sequence ID" value="TCI13739.1"/>
    <property type="molecule type" value="Genomic_DNA"/>
</dbReference>
<feature type="chain" id="PRO_5020617608" evidence="1">
    <location>
        <begin position="21"/>
        <end position="316"/>
    </location>
</feature>
<comment type="caution">
    <text evidence="2">The sequence shown here is derived from an EMBL/GenBank/DDBJ whole genome shotgun (WGS) entry which is preliminary data.</text>
</comment>
<sequence>MCLCLCLVALCAGRAGHAQEASVAPDVVRQPLGDAWWTGPMLANSAATLPQGHFLLEPYLYDVTSTHGDSYGSLTYMQYGLTDRLTVGLVPTFGYNRVDNGPNSSGVGWGDSSVQAQYRLHQFQEGSWVPTMSVMLQETFPTGKYDRLGDRPADGFGSGAASTTLQLNTQTYFWMPNGRILRMRFNVGQTWSRSATLHDVSVYGTPEGFRGHAKPGDSLLVNAAWEYNMNRHWVLALDLTWRHTNGTPVDGVVMHGDGTVEDYHARAGSSVTWGIAPAIEYNVSGNLGFLFGVRVLTGGFRTTTSITPAIALNYVH</sequence>
<protein>
    <submittedName>
        <fullName evidence="2">Transporter</fullName>
    </submittedName>
</protein>
<dbReference type="AlphaFoldDB" id="A0A4R0Z1R0"/>
<dbReference type="Proteomes" id="UP000291822">
    <property type="component" value="Unassembled WGS sequence"/>
</dbReference>
<feature type="signal peptide" evidence="1">
    <location>
        <begin position="1"/>
        <end position="20"/>
    </location>
</feature>
<name>A0A4R0Z1R0_9GAMM</name>
<organism evidence="2 3">
    <name type="scientific">Dyella soli</name>
    <dbReference type="NCBI Taxonomy" id="522319"/>
    <lineage>
        <taxon>Bacteria</taxon>
        <taxon>Pseudomonadati</taxon>
        <taxon>Pseudomonadota</taxon>
        <taxon>Gammaproteobacteria</taxon>
        <taxon>Lysobacterales</taxon>
        <taxon>Rhodanobacteraceae</taxon>
        <taxon>Dyella</taxon>
    </lineage>
</organism>
<gene>
    <name evidence="2" type="ORF">EZM97_00550</name>
</gene>
<keyword evidence="1" id="KW-0732">Signal</keyword>
<proteinExistence type="predicted"/>